<sequence>MVLMHLPGNVPKCACGFSGSSYAMFRPILLHNLGGGRLRVSLFIRIDARRVAVEPPGGEDNPCASRVNKRTGTSTLARFWYRITRMFHRKRVHENGRPRLDK</sequence>
<accession>A0ABD0YM51</accession>
<dbReference type="AlphaFoldDB" id="A0ABD0YM51"/>
<protein>
    <submittedName>
        <fullName evidence="1">Uncharacterized protein</fullName>
    </submittedName>
</protein>
<reference evidence="1 2" key="1">
    <citation type="submission" date="2024-07" db="EMBL/GenBank/DDBJ databases">
        <title>Chromosome-level genome assembly of the water stick insect Ranatra chinensis (Heteroptera: Nepidae).</title>
        <authorList>
            <person name="Liu X."/>
        </authorList>
    </citation>
    <scope>NUCLEOTIDE SEQUENCE [LARGE SCALE GENOMIC DNA]</scope>
    <source>
        <strain evidence="1">Cailab_2021Rc</strain>
        <tissue evidence="1">Muscle</tissue>
    </source>
</reference>
<dbReference type="Proteomes" id="UP001558652">
    <property type="component" value="Unassembled WGS sequence"/>
</dbReference>
<organism evidence="1 2">
    <name type="scientific">Ranatra chinensis</name>
    <dbReference type="NCBI Taxonomy" id="642074"/>
    <lineage>
        <taxon>Eukaryota</taxon>
        <taxon>Metazoa</taxon>
        <taxon>Ecdysozoa</taxon>
        <taxon>Arthropoda</taxon>
        <taxon>Hexapoda</taxon>
        <taxon>Insecta</taxon>
        <taxon>Pterygota</taxon>
        <taxon>Neoptera</taxon>
        <taxon>Paraneoptera</taxon>
        <taxon>Hemiptera</taxon>
        <taxon>Heteroptera</taxon>
        <taxon>Panheteroptera</taxon>
        <taxon>Nepomorpha</taxon>
        <taxon>Nepidae</taxon>
        <taxon>Ranatrinae</taxon>
        <taxon>Ranatra</taxon>
    </lineage>
</organism>
<comment type="caution">
    <text evidence="1">The sequence shown here is derived from an EMBL/GenBank/DDBJ whole genome shotgun (WGS) entry which is preliminary data.</text>
</comment>
<name>A0ABD0YM51_9HEMI</name>
<keyword evidence="2" id="KW-1185">Reference proteome</keyword>
<evidence type="ECO:0000313" key="1">
    <source>
        <dbReference type="EMBL" id="KAL1116939.1"/>
    </source>
</evidence>
<dbReference type="EMBL" id="JBFDAA010000017">
    <property type="protein sequence ID" value="KAL1116939.1"/>
    <property type="molecule type" value="Genomic_DNA"/>
</dbReference>
<evidence type="ECO:0000313" key="2">
    <source>
        <dbReference type="Proteomes" id="UP001558652"/>
    </source>
</evidence>
<gene>
    <name evidence="1" type="ORF">AAG570_005408</name>
</gene>
<proteinExistence type="predicted"/>